<name>A0AAV8P4Q5_ENSVE</name>
<evidence type="ECO:0000313" key="2">
    <source>
        <dbReference type="EMBL" id="KAJ8466562.1"/>
    </source>
</evidence>
<keyword evidence="3" id="KW-1185">Reference proteome</keyword>
<proteinExistence type="predicted"/>
<dbReference type="EMBL" id="JAQQAF010000008">
    <property type="protein sequence ID" value="KAJ8466562.1"/>
    <property type="molecule type" value="Genomic_DNA"/>
</dbReference>
<gene>
    <name evidence="2" type="ORF">OPV22_029114</name>
</gene>
<dbReference type="GO" id="GO:0004097">
    <property type="term" value="F:catechol oxidase activity"/>
    <property type="evidence" value="ECO:0007669"/>
    <property type="project" value="InterPro"/>
</dbReference>
<dbReference type="PANTHER" id="PTHR36608">
    <property type="entry name" value="POLYPHENOL OXIDASE C, CHLOROPLASTIC-LIKE"/>
    <property type="match status" value="1"/>
</dbReference>
<dbReference type="Pfam" id="PF12143">
    <property type="entry name" value="PPO1_KFDV"/>
    <property type="match status" value="1"/>
</dbReference>
<sequence length="241" mass="26143">MSTGASIVLSATVAGATSACLLQRQRSRRLPRVSCRQGSRDQSEGPRPTLLLLLLQRRGLLMGLGGLCSVAAGPIVFAKPVDSSKLTAMGTEDELLRVEEFGTQPRRLDPTTPLRVLVARPKKSRTKAEKEQEVEVLQINRIQVDPTIATRFDVYIAAPRGDLAESHLGEFAGIFLKLPYNKEASVVRTASLKLGLTSLLEDINADDAEKLVVSLVLRAGAVTVGDITINLRKTDMARDNM</sequence>
<dbReference type="Proteomes" id="UP001222027">
    <property type="component" value="Unassembled WGS sequence"/>
</dbReference>
<dbReference type="PANTHER" id="PTHR36608:SF1">
    <property type="entry name" value="POLYPHENOL OXIDASE C, CHLOROPLASTIC-LIKE"/>
    <property type="match status" value="1"/>
</dbReference>
<evidence type="ECO:0000313" key="3">
    <source>
        <dbReference type="Proteomes" id="UP001222027"/>
    </source>
</evidence>
<feature type="domain" description="Polyphenol oxidase C-terminal" evidence="1">
    <location>
        <begin position="105"/>
        <end position="230"/>
    </location>
</feature>
<evidence type="ECO:0000259" key="1">
    <source>
        <dbReference type="Pfam" id="PF12143"/>
    </source>
</evidence>
<comment type="caution">
    <text evidence="2">The sequence shown here is derived from an EMBL/GenBank/DDBJ whole genome shotgun (WGS) entry which is preliminary data.</text>
</comment>
<dbReference type="InterPro" id="IPR022740">
    <property type="entry name" value="Polyphenol_oxidase_C"/>
</dbReference>
<reference evidence="2 3" key="1">
    <citation type="submission" date="2022-12" db="EMBL/GenBank/DDBJ databases">
        <title>Chromosome-scale assembly of the Ensete ventricosum genome.</title>
        <authorList>
            <person name="Dussert Y."/>
            <person name="Stocks J."/>
            <person name="Wendawek A."/>
            <person name="Woldeyes F."/>
            <person name="Nichols R.A."/>
            <person name="Borrell J.S."/>
        </authorList>
    </citation>
    <scope>NUCLEOTIDE SEQUENCE [LARGE SCALE GENOMIC DNA]</scope>
    <source>
        <strain evidence="3">cv. Maze</strain>
        <tissue evidence="2">Seeds</tissue>
    </source>
</reference>
<organism evidence="2 3">
    <name type="scientific">Ensete ventricosum</name>
    <name type="common">Abyssinian banana</name>
    <name type="synonym">Musa ensete</name>
    <dbReference type="NCBI Taxonomy" id="4639"/>
    <lineage>
        <taxon>Eukaryota</taxon>
        <taxon>Viridiplantae</taxon>
        <taxon>Streptophyta</taxon>
        <taxon>Embryophyta</taxon>
        <taxon>Tracheophyta</taxon>
        <taxon>Spermatophyta</taxon>
        <taxon>Magnoliopsida</taxon>
        <taxon>Liliopsida</taxon>
        <taxon>Zingiberales</taxon>
        <taxon>Musaceae</taxon>
        <taxon>Ensete</taxon>
    </lineage>
</organism>
<dbReference type="AlphaFoldDB" id="A0AAV8P4Q5"/>
<accession>A0AAV8P4Q5</accession>
<protein>
    <recommendedName>
        <fullName evidence="1">Polyphenol oxidase C-terminal domain-containing protein</fullName>
    </recommendedName>
</protein>